<evidence type="ECO:0000313" key="2">
    <source>
        <dbReference type="EMBL" id="MDF8263576.1"/>
    </source>
</evidence>
<dbReference type="Proteomes" id="UP001528912">
    <property type="component" value="Unassembled WGS sequence"/>
</dbReference>
<keyword evidence="1" id="KW-1133">Transmembrane helix</keyword>
<feature type="transmembrane region" description="Helical" evidence="1">
    <location>
        <begin position="79"/>
        <end position="98"/>
    </location>
</feature>
<comment type="caution">
    <text evidence="2">The sequence shown here is derived from an EMBL/GenBank/DDBJ whole genome shotgun (WGS) entry which is preliminary data.</text>
</comment>
<keyword evidence="1" id="KW-0472">Membrane</keyword>
<keyword evidence="3" id="KW-1185">Reference proteome</keyword>
<gene>
    <name evidence="2" type="ORF">P4R38_04865</name>
</gene>
<organism evidence="2 3">
    <name type="scientific">Luteipulveratus flavus</name>
    <dbReference type="NCBI Taxonomy" id="3031728"/>
    <lineage>
        <taxon>Bacteria</taxon>
        <taxon>Bacillati</taxon>
        <taxon>Actinomycetota</taxon>
        <taxon>Actinomycetes</taxon>
        <taxon>Micrococcales</taxon>
        <taxon>Dermacoccaceae</taxon>
        <taxon>Luteipulveratus</taxon>
    </lineage>
</organism>
<dbReference type="RefSeq" id="WP_277191272.1">
    <property type="nucleotide sequence ID" value="NZ_JAROAV010000012.1"/>
</dbReference>
<reference evidence="2 3" key="1">
    <citation type="submission" date="2023-03" db="EMBL/GenBank/DDBJ databases">
        <title>YIM 133296 draft genome.</title>
        <authorList>
            <person name="Xiong L."/>
        </authorList>
    </citation>
    <scope>NUCLEOTIDE SEQUENCE [LARGE SCALE GENOMIC DNA]</scope>
    <source>
        <strain evidence="2 3">YIM 133296</strain>
    </source>
</reference>
<feature type="transmembrane region" description="Helical" evidence="1">
    <location>
        <begin position="118"/>
        <end position="138"/>
    </location>
</feature>
<feature type="transmembrane region" description="Helical" evidence="1">
    <location>
        <begin position="49"/>
        <end position="72"/>
    </location>
</feature>
<feature type="transmembrane region" description="Helical" evidence="1">
    <location>
        <begin position="19"/>
        <end position="37"/>
    </location>
</feature>
<proteinExistence type="predicted"/>
<evidence type="ECO:0008006" key="4">
    <source>
        <dbReference type="Google" id="ProtNLM"/>
    </source>
</evidence>
<sequence>MSVSTTTTRTTASNRASDLVTAVVAAVLSLGVAYIHVKDQGGIPGDKEPHYVGIGYWILEIAGVVAALLLLAPATRQRVGSWVLALGVGLGPLVGYIWSRGPGMPDYTDDRGNWTETLGLVSLIVEGLLIVVALVGAARARSRSTIV</sequence>
<name>A0ABT6C8F9_9MICO</name>
<keyword evidence="1" id="KW-0812">Transmembrane</keyword>
<accession>A0ABT6C8F9</accession>
<evidence type="ECO:0000313" key="3">
    <source>
        <dbReference type="Proteomes" id="UP001528912"/>
    </source>
</evidence>
<evidence type="ECO:0000256" key="1">
    <source>
        <dbReference type="SAM" id="Phobius"/>
    </source>
</evidence>
<dbReference type="EMBL" id="JAROAV010000012">
    <property type="protein sequence ID" value="MDF8263576.1"/>
    <property type="molecule type" value="Genomic_DNA"/>
</dbReference>
<protein>
    <recommendedName>
        <fullName evidence="4">Integral membrane protein</fullName>
    </recommendedName>
</protein>